<name>A0AA35ZWD8_LACSI</name>
<dbReference type="AlphaFoldDB" id="A0AA35ZWD8"/>
<feature type="region of interest" description="Disordered" evidence="1">
    <location>
        <begin position="77"/>
        <end position="104"/>
    </location>
</feature>
<protein>
    <submittedName>
        <fullName evidence="2">Uncharacterized protein</fullName>
    </submittedName>
</protein>
<dbReference type="EMBL" id="OX465084">
    <property type="protein sequence ID" value="CAI9300021.1"/>
    <property type="molecule type" value="Genomic_DNA"/>
</dbReference>
<dbReference type="Proteomes" id="UP001177003">
    <property type="component" value="Chromosome 8"/>
</dbReference>
<organism evidence="2 3">
    <name type="scientific">Lactuca saligna</name>
    <name type="common">Willowleaf lettuce</name>
    <dbReference type="NCBI Taxonomy" id="75948"/>
    <lineage>
        <taxon>Eukaryota</taxon>
        <taxon>Viridiplantae</taxon>
        <taxon>Streptophyta</taxon>
        <taxon>Embryophyta</taxon>
        <taxon>Tracheophyta</taxon>
        <taxon>Spermatophyta</taxon>
        <taxon>Magnoliopsida</taxon>
        <taxon>eudicotyledons</taxon>
        <taxon>Gunneridae</taxon>
        <taxon>Pentapetalae</taxon>
        <taxon>asterids</taxon>
        <taxon>campanulids</taxon>
        <taxon>Asterales</taxon>
        <taxon>Asteraceae</taxon>
        <taxon>Cichorioideae</taxon>
        <taxon>Cichorieae</taxon>
        <taxon>Lactucinae</taxon>
        <taxon>Lactuca</taxon>
    </lineage>
</organism>
<evidence type="ECO:0000313" key="2">
    <source>
        <dbReference type="EMBL" id="CAI9300021.1"/>
    </source>
</evidence>
<gene>
    <name evidence="2" type="ORF">LSALG_LOCUS38694</name>
</gene>
<accession>A0AA35ZWD8</accession>
<keyword evidence="3" id="KW-1185">Reference proteome</keyword>
<reference evidence="2" key="1">
    <citation type="submission" date="2023-04" db="EMBL/GenBank/DDBJ databases">
        <authorList>
            <person name="Vijverberg K."/>
            <person name="Xiong W."/>
            <person name="Schranz E."/>
        </authorList>
    </citation>
    <scope>NUCLEOTIDE SEQUENCE</scope>
</reference>
<evidence type="ECO:0000313" key="3">
    <source>
        <dbReference type="Proteomes" id="UP001177003"/>
    </source>
</evidence>
<proteinExistence type="predicted"/>
<sequence>MDDPPLKIDGAKDVPVSIHIWDDPKPDYEDVDYEEIMFQDDNIIVGAIPHPLTFNLLQKPSSSKVYFEFRLSSSLDEMKEEENQEANNNTPPNERPKVNGDLGT</sequence>
<evidence type="ECO:0000256" key="1">
    <source>
        <dbReference type="SAM" id="MobiDB-lite"/>
    </source>
</evidence>